<dbReference type="EMBL" id="DVJJ01000034">
    <property type="protein sequence ID" value="HIS64106.1"/>
    <property type="molecule type" value="Genomic_DNA"/>
</dbReference>
<sequence>MKHEPIFRGVATALITPTDENGIDFAAFKKLINWQIDEGINALVICGTTGEGSTLSDAEHRDALSCAVE</sequence>
<feature type="non-terminal residue" evidence="4">
    <location>
        <position position="69"/>
    </location>
</feature>
<comment type="similarity">
    <text evidence="1">Belongs to the DapA family.</text>
</comment>
<comment type="caution">
    <text evidence="4">The sequence shown here is derived from an EMBL/GenBank/DDBJ whole genome shotgun (WGS) entry which is preliminary data.</text>
</comment>
<evidence type="ECO:0000256" key="2">
    <source>
        <dbReference type="ARBA" id="ARBA00023239"/>
    </source>
</evidence>
<protein>
    <submittedName>
        <fullName evidence="4">Dihydrodipicolinate synthase family protein</fullName>
    </submittedName>
</protein>
<gene>
    <name evidence="4" type="ORF">IAA83_01885</name>
</gene>
<keyword evidence="2" id="KW-0456">Lyase</keyword>
<dbReference type="Pfam" id="PF00701">
    <property type="entry name" value="DHDPS"/>
    <property type="match status" value="1"/>
</dbReference>
<dbReference type="InterPro" id="IPR013785">
    <property type="entry name" value="Aldolase_TIM"/>
</dbReference>
<keyword evidence="3" id="KW-0704">Schiff base</keyword>
<dbReference type="PANTHER" id="PTHR12128:SF66">
    <property type="entry name" value="4-HYDROXY-2-OXOGLUTARATE ALDOLASE, MITOCHONDRIAL"/>
    <property type="match status" value="1"/>
</dbReference>
<dbReference type="PROSITE" id="PS00665">
    <property type="entry name" value="DHDPS_1"/>
    <property type="match status" value="1"/>
</dbReference>
<evidence type="ECO:0000256" key="1">
    <source>
        <dbReference type="ARBA" id="ARBA00007592"/>
    </source>
</evidence>
<dbReference type="GO" id="GO:0008840">
    <property type="term" value="F:4-hydroxy-tetrahydrodipicolinate synthase activity"/>
    <property type="evidence" value="ECO:0007669"/>
    <property type="project" value="TreeGrafter"/>
</dbReference>
<evidence type="ECO:0000313" key="5">
    <source>
        <dbReference type="Proteomes" id="UP000886741"/>
    </source>
</evidence>
<evidence type="ECO:0000256" key="3">
    <source>
        <dbReference type="ARBA" id="ARBA00023270"/>
    </source>
</evidence>
<dbReference type="PANTHER" id="PTHR12128">
    <property type="entry name" value="DIHYDRODIPICOLINATE SYNTHASE"/>
    <property type="match status" value="1"/>
</dbReference>
<dbReference type="AlphaFoldDB" id="A0A9D1F8N9"/>
<reference evidence="4" key="1">
    <citation type="submission" date="2020-10" db="EMBL/GenBank/DDBJ databases">
        <authorList>
            <person name="Gilroy R."/>
        </authorList>
    </citation>
    <scope>NUCLEOTIDE SEQUENCE</scope>
    <source>
        <strain evidence="4">ChiBcec16-1751</strain>
    </source>
</reference>
<organism evidence="4 5">
    <name type="scientific">Candidatus Avoscillospira avistercoris</name>
    <dbReference type="NCBI Taxonomy" id="2840707"/>
    <lineage>
        <taxon>Bacteria</taxon>
        <taxon>Bacillati</taxon>
        <taxon>Bacillota</taxon>
        <taxon>Clostridia</taxon>
        <taxon>Eubacteriales</taxon>
        <taxon>Oscillospiraceae</taxon>
        <taxon>Oscillospiraceae incertae sedis</taxon>
        <taxon>Candidatus Avoscillospira</taxon>
    </lineage>
</organism>
<dbReference type="Proteomes" id="UP000886741">
    <property type="component" value="Unassembled WGS sequence"/>
</dbReference>
<evidence type="ECO:0000313" key="4">
    <source>
        <dbReference type="EMBL" id="HIS64106.1"/>
    </source>
</evidence>
<dbReference type="InterPro" id="IPR002220">
    <property type="entry name" value="DapA-like"/>
</dbReference>
<dbReference type="InterPro" id="IPR020624">
    <property type="entry name" value="Schiff_base-form_aldolases_CS"/>
</dbReference>
<accession>A0A9D1F8N9</accession>
<dbReference type="SUPFAM" id="SSF51569">
    <property type="entry name" value="Aldolase"/>
    <property type="match status" value="1"/>
</dbReference>
<proteinExistence type="inferred from homology"/>
<reference evidence="4" key="2">
    <citation type="journal article" date="2021" name="PeerJ">
        <title>Extensive microbial diversity within the chicken gut microbiome revealed by metagenomics and culture.</title>
        <authorList>
            <person name="Gilroy R."/>
            <person name="Ravi A."/>
            <person name="Getino M."/>
            <person name="Pursley I."/>
            <person name="Horton D.L."/>
            <person name="Alikhan N.F."/>
            <person name="Baker D."/>
            <person name="Gharbi K."/>
            <person name="Hall N."/>
            <person name="Watson M."/>
            <person name="Adriaenssens E.M."/>
            <person name="Foster-Nyarko E."/>
            <person name="Jarju S."/>
            <person name="Secka A."/>
            <person name="Antonio M."/>
            <person name="Oren A."/>
            <person name="Chaudhuri R.R."/>
            <person name="La Ragione R."/>
            <person name="Hildebrand F."/>
            <person name="Pallen M.J."/>
        </authorList>
    </citation>
    <scope>NUCLEOTIDE SEQUENCE</scope>
    <source>
        <strain evidence="4">ChiBcec16-1751</strain>
    </source>
</reference>
<name>A0A9D1F8N9_9FIRM</name>
<dbReference type="Gene3D" id="3.20.20.70">
    <property type="entry name" value="Aldolase class I"/>
    <property type="match status" value="1"/>
</dbReference>